<name>A0AA38BZX5_TAXCH</name>
<dbReference type="AlphaFoldDB" id="A0AA38BZX5"/>
<dbReference type="EMBL" id="JAHRHJ020003477">
    <property type="protein sequence ID" value="KAH9291651.1"/>
    <property type="molecule type" value="Genomic_DNA"/>
</dbReference>
<gene>
    <name evidence="1" type="ORF">KI387_043165</name>
</gene>
<evidence type="ECO:0000313" key="2">
    <source>
        <dbReference type="Proteomes" id="UP000824469"/>
    </source>
</evidence>
<reference evidence="1 2" key="1">
    <citation type="journal article" date="2021" name="Nat. Plants">
        <title>The Taxus genome provides insights into paclitaxel biosynthesis.</title>
        <authorList>
            <person name="Xiong X."/>
            <person name="Gou J."/>
            <person name="Liao Q."/>
            <person name="Li Y."/>
            <person name="Zhou Q."/>
            <person name="Bi G."/>
            <person name="Li C."/>
            <person name="Du R."/>
            <person name="Wang X."/>
            <person name="Sun T."/>
            <person name="Guo L."/>
            <person name="Liang H."/>
            <person name="Lu P."/>
            <person name="Wu Y."/>
            <person name="Zhang Z."/>
            <person name="Ro D.K."/>
            <person name="Shang Y."/>
            <person name="Huang S."/>
            <person name="Yan J."/>
        </authorList>
    </citation>
    <scope>NUCLEOTIDE SEQUENCE [LARGE SCALE GENOMIC DNA]</scope>
    <source>
        <strain evidence="1">Ta-2019</strain>
    </source>
</reference>
<feature type="non-terminal residue" evidence="1">
    <location>
        <position position="1"/>
    </location>
</feature>
<keyword evidence="2" id="KW-1185">Reference proteome</keyword>
<proteinExistence type="predicted"/>
<organism evidence="1 2">
    <name type="scientific">Taxus chinensis</name>
    <name type="common">Chinese yew</name>
    <name type="synonym">Taxus wallichiana var. chinensis</name>
    <dbReference type="NCBI Taxonomy" id="29808"/>
    <lineage>
        <taxon>Eukaryota</taxon>
        <taxon>Viridiplantae</taxon>
        <taxon>Streptophyta</taxon>
        <taxon>Embryophyta</taxon>
        <taxon>Tracheophyta</taxon>
        <taxon>Spermatophyta</taxon>
        <taxon>Pinopsida</taxon>
        <taxon>Pinidae</taxon>
        <taxon>Conifers II</taxon>
        <taxon>Cupressales</taxon>
        <taxon>Taxaceae</taxon>
        <taxon>Taxus</taxon>
    </lineage>
</organism>
<dbReference type="Proteomes" id="UP000824469">
    <property type="component" value="Unassembled WGS sequence"/>
</dbReference>
<accession>A0AA38BZX5</accession>
<evidence type="ECO:0000313" key="1">
    <source>
        <dbReference type="EMBL" id="KAH9291651.1"/>
    </source>
</evidence>
<comment type="caution">
    <text evidence="1">The sequence shown here is derived from an EMBL/GenBank/DDBJ whole genome shotgun (WGS) entry which is preliminary data.</text>
</comment>
<protein>
    <submittedName>
        <fullName evidence="1">Uncharacterized protein</fullName>
    </submittedName>
</protein>
<sequence>DLVVVKSVLGKDFLNVEGWLRVNSGIASIFVENLLVLHPSKAEAVNLATHWVRPSCGNLAFKVANFNFLFWVASDGNQGPSDINVGAFNDLEKCFRVLLEFAENLVAFAREKTWSCSN</sequence>